<name>A0A2T8F7R5_9ACTN</name>
<feature type="compositionally biased region" description="Basic and acidic residues" evidence="1">
    <location>
        <begin position="22"/>
        <end position="33"/>
    </location>
</feature>
<comment type="caution">
    <text evidence="3">The sequence shown here is derived from an EMBL/GenBank/DDBJ whole genome shotgun (WGS) entry which is preliminary data.</text>
</comment>
<keyword evidence="2" id="KW-0472">Membrane</keyword>
<dbReference type="EMBL" id="QDGZ01000007">
    <property type="protein sequence ID" value="PVG81762.1"/>
    <property type="molecule type" value="Genomic_DNA"/>
</dbReference>
<organism evidence="3 4">
    <name type="scientific">Nocardioides gansuensis</name>
    <dbReference type="NCBI Taxonomy" id="2138300"/>
    <lineage>
        <taxon>Bacteria</taxon>
        <taxon>Bacillati</taxon>
        <taxon>Actinomycetota</taxon>
        <taxon>Actinomycetes</taxon>
        <taxon>Propionibacteriales</taxon>
        <taxon>Nocardioidaceae</taxon>
        <taxon>Nocardioides</taxon>
    </lineage>
</organism>
<proteinExistence type="predicted"/>
<keyword evidence="2" id="KW-0812">Transmembrane</keyword>
<feature type="compositionally biased region" description="Polar residues" evidence="1">
    <location>
        <begin position="140"/>
        <end position="152"/>
    </location>
</feature>
<feature type="region of interest" description="Disordered" evidence="1">
    <location>
        <begin position="96"/>
        <end position="152"/>
    </location>
</feature>
<evidence type="ECO:0000313" key="4">
    <source>
        <dbReference type="Proteomes" id="UP000246018"/>
    </source>
</evidence>
<evidence type="ECO:0000256" key="1">
    <source>
        <dbReference type="SAM" id="MobiDB-lite"/>
    </source>
</evidence>
<feature type="region of interest" description="Disordered" evidence="1">
    <location>
        <begin position="1"/>
        <end position="52"/>
    </location>
</feature>
<keyword evidence="4" id="KW-1185">Reference proteome</keyword>
<dbReference type="AlphaFoldDB" id="A0A2T8F7R5"/>
<feature type="compositionally biased region" description="Basic and acidic residues" evidence="1">
    <location>
        <begin position="1"/>
        <end position="11"/>
    </location>
</feature>
<feature type="compositionally biased region" description="Low complexity" evidence="1">
    <location>
        <begin position="12"/>
        <end position="21"/>
    </location>
</feature>
<dbReference type="Proteomes" id="UP000246018">
    <property type="component" value="Unassembled WGS sequence"/>
</dbReference>
<accession>A0A2T8F7R5</accession>
<sequence length="152" mass="15613">MVGMSDHDETRPIQPGQPADQPADRPADPRPEPPADTPAAAAHADQPVPSARTRLRERAFGFKALAAATVAALLLGGLGGAAIGVLVDGDGPGDHGRMGFERGRPDFGGPFGRFDERGFPPAPPGELPESTTPDDEDTSPAPSESPTDSSNS</sequence>
<feature type="compositionally biased region" description="Low complexity" evidence="1">
    <location>
        <begin position="37"/>
        <end position="51"/>
    </location>
</feature>
<evidence type="ECO:0000256" key="2">
    <source>
        <dbReference type="SAM" id="Phobius"/>
    </source>
</evidence>
<reference evidence="3 4" key="1">
    <citation type="submission" date="2018-04" db="EMBL/GenBank/DDBJ databases">
        <title>Genome of Nocardioides gansuensis WSJ-1.</title>
        <authorList>
            <person name="Wu S."/>
            <person name="Wang G."/>
        </authorList>
    </citation>
    <scope>NUCLEOTIDE SEQUENCE [LARGE SCALE GENOMIC DNA]</scope>
    <source>
        <strain evidence="3 4">WSJ-1</strain>
    </source>
</reference>
<feature type="transmembrane region" description="Helical" evidence="2">
    <location>
        <begin position="64"/>
        <end position="87"/>
    </location>
</feature>
<evidence type="ECO:0000313" key="3">
    <source>
        <dbReference type="EMBL" id="PVG81762.1"/>
    </source>
</evidence>
<feature type="compositionally biased region" description="Basic and acidic residues" evidence="1">
    <location>
        <begin position="96"/>
        <end position="105"/>
    </location>
</feature>
<gene>
    <name evidence="3" type="ORF">DDE18_17500</name>
</gene>
<keyword evidence="2" id="KW-1133">Transmembrane helix</keyword>
<protein>
    <submittedName>
        <fullName evidence="3">Uncharacterized protein</fullName>
    </submittedName>
</protein>